<accession>A0A0C2XPU7</accession>
<proteinExistence type="predicted"/>
<name>A0A0C2XPU7_AMAMK</name>
<protein>
    <submittedName>
        <fullName evidence="1">Uncharacterized protein</fullName>
    </submittedName>
</protein>
<keyword evidence="2" id="KW-1185">Reference proteome</keyword>
<gene>
    <name evidence="1" type="ORF">M378DRAFT_206667</name>
</gene>
<dbReference type="Proteomes" id="UP000054549">
    <property type="component" value="Unassembled WGS sequence"/>
</dbReference>
<sequence length="54" mass="6262">MLKWSSRNHTSSLLLFIFHQNRAPSYLLHGLFNIIEDSIRCAYPNSQLTLVAED</sequence>
<dbReference type="HOGENOM" id="CLU_3049801_0_0_1"/>
<dbReference type="EMBL" id="KN818222">
    <property type="protein sequence ID" value="KIL71233.1"/>
    <property type="molecule type" value="Genomic_DNA"/>
</dbReference>
<dbReference type="InParanoid" id="A0A0C2XPU7"/>
<reference evidence="1 2" key="1">
    <citation type="submission" date="2014-04" db="EMBL/GenBank/DDBJ databases">
        <title>Evolutionary Origins and Diversification of the Mycorrhizal Mutualists.</title>
        <authorList>
            <consortium name="DOE Joint Genome Institute"/>
            <consortium name="Mycorrhizal Genomics Consortium"/>
            <person name="Kohler A."/>
            <person name="Kuo A."/>
            <person name="Nagy L.G."/>
            <person name="Floudas D."/>
            <person name="Copeland A."/>
            <person name="Barry K.W."/>
            <person name="Cichocki N."/>
            <person name="Veneault-Fourrey C."/>
            <person name="LaButti K."/>
            <person name="Lindquist E.A."/>
            <person name="Lipzen A."/>
            <person name="Lundell T."/>
            <person name="Morin E."/>
            <person name="Murat C."/>
            <person name="Riley R."/>
            <person name="Ohm R."/>
            <person name="Sun H."/>
            <person name="Tunlid A."/>
            <person name="Henrissat B."/>
            <person name="Grigoriev I.V."/>
            <person name="Hibbett D.S."/>
            <person name="Martin F."/>
        </authorList>
    </citation>
    <scope>NUCLEOTIDE SEQUENCE [LARGE SCALE GENOMIC DNA]</scope>
    <source>
        <strain evidence="1 2">Koide BX008</strain>
    </source>
</reference>
<evidence type="ECO:0000313" key="1">
    <source>
        <dbReference type="EMBL" id="KIL71233.1"/>
    </source>
</evidence>
<organism evidence="1 2">
    <name type="scientific">Amanita muscaria (strain Koide BX008)</name>
    <dbReference type="NCBI Taxonomy" id="946122"/>
    <lineage>
        <taxon>Eukaryota</taxon>
        <taxon>Fungi</taxon>
        <taxon>Dikarya</taxon>
        <taxon>Basidiomycota</taxon>
        <taxon>Agaricomycotina</taxon>
        <taxon>Agaricomycetes</taxon>
        <taxon>Agaricomycetidae</taxon>
        <taxon>Agaricales</taxon>
        <taxon>Pluteineae</taxon>
        <taxon>Amanitaceae</taxon>
        <taxon>Amanita</taxon>
    </lineage>
</organism>
<evidence type="ECO:0000313" key="2">
    <source>
        <dbReference type="Proteomes" id="UP000054549"/>
    </source>
</evidence>
<dbReference type="AlphaFoldDB" id="A0A0C2XPU7"/>